<proteinExistence type="predicted"/>
<reference evidence="2" key="2">
    <citation type="journal article" date="2015" name="Data Brief">
        <title>Shoot transcriptome of the giant reed, Arundo donax.</title>
        <authorList>
            <person name="Barrero R.A."/>
            <person name="Guerrero F.D."/>
            <person name="Moolhuijzen P."/>
            <person name="Goolsby J.A."/>
            <person name="Tidwell J."/>
            <person name="Bellgard S.E."/>
            <person name="Bellgard M.I."/>
        </authorList>
    </citation>
    <scope>NUCLEOTIDE SEQUENCE</scope>
    <source>
        <tissue evidence="2">Shoot tissue taken approximately 20 cm above the soil surface</tissue>
    </source>
</reference>
<protein>
    <submittedName>
        <fullName evidence="2">Uncharacterized protein</fullName>
    </submittedName>
</protein>
<organism evidence="2">
    <name type="scientific">Arundo donax</name>
    <name type="common">Giant reed</name>
    <name type="synonym">Donax arundinaceus</name>
    <dbReference type="NCBI Taxonomy" id="35708"/>
    <lineage>
        <taxon>Eukaryota</taxon>
        <taxon>Viridiplantae</taxon>
        <taxon>Streptophyta</taxon>
        <taxon>Embryophyta</taxon>
        <taxon>Tracheophyta</taxon>
        <taxon>Spermatophyta</taxon>
        <taxon>Magnoliopsida</taxon>
        <taxon>Liliopsida</taxon>
        <taxon>Poales</taxon>
        <taxon>Poaceae</taxon>
        <taxon>PACMAD clade</taxon>
        <taxon>Arundinoideae</taxon>
        <taxon>Arundineae</taxon>
        <taxon>Arundo</taxon>
    </lineage>
</organism>
<dbReference type="EMBL" id="GBRH01167531">
    <property type="protein sequence ID" value="JAE30365.1"/>
    <property type="molecule type" value="Transcribed_RNA"/>
</dbReference>
<evidence type="ECO:0000256" key="1">
    <source>
        <dbReference type="SAM" id="SignalP"/>
    </source>
</evidence>
<sequence>MIAILLLQLTPAVSLGQWSHLPLVSFMSFLLRARKYFGYV</sequence>
<evidence type="ECO:0000313" key="2">
    <source>
        <dbReference type="EMBL" id="JAE30365.1"/>
    </source>
</evidence>
<keyword evidence="1" id="KW-0732">Signal</keyword>
<feature type="signal peptide" evidence="1">
    <location>
        <begin position="1"/>
        <end position="16"/>
    </location>
</feature>
<reference evidence="2" key="1">
    <citation type="submission" date="2014-09" db="EMBL/GenBank/DDBJ databases">
        <authorList>
            <person name="Magalhaes I.L.F."/>
            <person name="Oliveira U."/>
            <person name="Santos F.R."/>
            <person name="Vidigal T.H.D.A."/>
            <person name="Brescovit A.D."/>
            <person name="Santos A.J."/>
        </authorList>
    </citation>
    <scope>NUCLEOTIDE SEQUENCE</scope>
    <source>
        <tissue evidence="2">Shoot tissue taken approximately 20 cm above the soil surface</tissue>
    </source>
</reference>
<accession>A0A0A9GZF3</accession>
<name>A0A0A9GZF3_ARUDO</name>
<feature type="chain" id="PRO_5002045078" evidence="1">
    <location>
        <begin position="17"/>
        <end position="40"/>
    </location>
</feature>
<dbReference type="AlphaFoldDB" id="A0A0A9GZF3"/>